<keyword evidence="5" id="KW-0539">Nucleus</keyword>
<dbReference type="GO" id="GO:0006351">
    <property type="term" value="P:DNA-templated transcription"/>
    <property type="evidence" value="ECO:0007669"/>
    <property type="project" value="InterPro"/>
</dbReference>
<evidence type="ECO:0000313" key="9">
    <source>
        <dbReference type="Proteomes" id="UP000325672"/>
    </source>
</evidence>
<keyword evidence="4" id="KW-0804">Transcription</keyword>
<keyword evidence="9" id="KW-1185">Reference proteome</keyword>
<feature type="region of interest" description="Disordered" evidence="6">
    <location>
        <begin position="809"/>
        <end position="829"/>
    </location>
</feature>
<proteinExistence type="predicted"/>
<dbReference type="InterPro" id="IPR001138">
    <property type="entry name" value="Zn2Cys6_DnaBD"/>
</dbReference>
<dbReference type="InterPro" id="IPR036864">
    <property type="entry name" value="Zn2-C6_fun-type_DNA-bd_sf"/>
</dbReference>
<keyword evidence="1" id="KW-0479">Metal-binding</keyword>
<dbReference type="AlphaFoldDB" id="A0A5N6T1R0"/>
<evidence type="ECO:0000256" key="3">
    <source>
        <dbReference type="ARBA" id="ARBA00023125"/>
    </source>
</evidence>
<dbReference type="CDD" id="cd00067">
    <property type="entry name" value="GAL4"/>
    <property type="match status" value="1"/>
</dbReference>
<evidence type="ECO:0000259" key="7">
    <source>
        <dbReference type="SMART" id="SM00906"/>
    </source>
</evidence>
<dbReference type="GO" id="GO:0008270">
    <property type="term" value="F:zinc ion binding"/>
    <property type="evidence" value="ECO:0007669"/>
    <property type="project" value="InterPro"/>
</dbReference>
<dbReference type="GO" id="GO:0000981">
    <property type="term" value="F:DNA-binding transcription factor activity, RNA polymerase II-specific"/>
    <property type="evidence" value="ECO:0007669"/>
    <property type="project" value="InterPro"/>
</dbReference>
<dbReference type="PANTHER" id="PTHR46910:SF17">
    <property type="entry name" value="SCFA-RELATED"/>
    <property type="match status" value="1"/>
</dbReference>
<sequence>MAGSAKKKVSSACERCRRQKLKVSFPLITVKSTLSNVLEQCDITRPCTLCRRTGVDCQPVTPARWRVYQQDQPRKSERSTKRIRIVEPTGSISSSRSNSHLQSLTVCSHHVAQEDTWETIDQQPASANHQSWNSSSTMALVDGAFQLHNAATPESAATNAIPGAGLGDLVSDASGEEETPTTNPNNGRASPATSPMPPMIRSLAYSSRSAVAELVSLLPDYQAAALLVDTYFDRVHWFMLLFHQDDFRRRWPKLYKLSNSRTSNPSQDLGFISTFLMVIAIGLQYMGDHRRQLLATYGIGPDKLKERIFSAVRTRLLDIVSVGSLEVVEMCVLLGTYYLYHGAPRLAWPVCGCGLRIAQALGLHRKRSSSPQHSLPKSTAARKQNEARKRGWWAIYEIETFCSMAYGYPLSIKDSDCDVEPLDPKFNSPIGQSPSSFEKPATGEATLLSYKYFMSKLSVITKDALSELYNVRLDSAEGSRLHHSTLDPSYVIDRVRTIDMKLRHWHAEVPSELRWDNINAADVSYSSPQAVDRDIGASGPVFENHIYQLQALTLKLAYENAKILVHRPLLSYKVVSQSSNSEPRGFTESTSNCMSPFRSSLQTCRAAAISMAEIASHPIVDLISETYAAAFVSIHTFTAGVTLGILSSIDPLGPQSRDTKIGMHRLMGIQEKLKHRSVLAAQGLEILQRLARLVMEKELSVMLDVSKPIELSKPRDNEGDNAAGGLIEHSQLLEAVDSASDAPVSVAYTRRSDGTACPVPGQQSEIPTTDSTYPFSVANENALQYMEDPALSEAISDFDQALSTYAPRLSVDPEESYNSSLPRPPTDEGFPMLEQTWIWGLENIPP</sequence>
<feature type="region of interest" description="Disordered" evidence="6">
    <location>
        <begin position="156"/>
        <end position="198"/>
    </location>
</feature>
<dbReference type="InterPro" id="IPR050987">
    <property type="entry name" value="AtrR-like"/>
</dbReference>
<name>A0A5N6T1R0_ASPPS</name>
<dbReference type="Gene3D" id="4.10.240.10">
    <property type="entry name" value="Zn(2)-C6 fungal-type DNA-binding domain"/>
    <property type="match status" value="1"/>
</dbReference>
<dbReference type="InterPro" id="IPR007219">
    <property type="entry name" value="XnlR_reg_dom"/>
</dbReference>
<dbReference type="SMART" id="SM00906">
    <property type="entry name" value="Fungal_trans"/>
    <property type="match status" value="1"/>
</dbReference>
<evidence type="ECO:0000313" key="8">
    <source>
        <dbReference type="EMBL" id="KAE8140221.1"/>
    </source>
</evidence>
<dbReference type="EMBL" id="ML743562">
    <property type="protein sequence ID" value="KAE8140221.1"/>
    <property type="molecule type" value="Genomic_DNA"/>
</dbReference>
<dbReference type="GO" id="GO:0003677">
    <property type="term" value="F:DNA binding"/>
    <property type="evidence" value="ECO:0007669"/>
    <property type="project" value="UniProtKB-KW"/>
</dbReference>
<dbReference type="GeneID" id="43643455"/>
<feature type="compositionally biased region" description="Polar residues" evidence="6">
    <location>
        <begin position="761"/>
        <end position="771"/>
    </location>
</feature>
<reference evidence="8 9" key="1">
    <citation type="submission" date="2019-04" db="EMBL/GenBank/DDBJ databases">
        <title>Friends and foes A comparative genomics study of 23 Aspergillus species from section Flavi.</title>
        <authorList>
            <consortium name="DOE Joint Genome Institute"/>
            <person name="Kjaerbolling I."/>
            <person name="Vesth T."/>
            <person name="Frisvad J.C."/>
            <person name="Nybo J.L."/>
            <person name="Theobald S."/>
            <person name="Kildgaard S."/>
            <person name="Isbrandt T."/>
            <person name="Kuo A."/>
            <person name="Sato A."/>
            <person name="Lyhne E.K."/>
            <person name="Kogle M.E."/>
            <person name="Wiebenga A."/>
            <person name="Kun R.S."/>
            <person name="Lubbers R.J."/>
            <person name="Makela M.R."/>
            <person name="Barry K."/>
            <person name="Chovatia M."/>
            <person name="Clum A."/>
            <person name="Daum C."/>
            <person name="Haridas S."/>
            <person name="He G."/>
            <person name="LaButti K."/>
            <person name="Lipzen A."/>
            <person name="Mondo S."/>
            <person name="Riley R."/>
            <person name="Salamov A."/>
            <person name="Simmons B.A."/>
            <person name="Magnuson J.K."/>
            <person name="Henrissat B."/>
            <person name="Mortensen U.H."/>
            <person name="Larsen T.O."/>
            <person name="Devries R.P."/>
            <person name="Grigoriev I.V."/>
            <person name="Machida M."/>
            <person name="Baker S.E."/>
            <person name="Andersen M.R."/>
        </authorList>
    </citation>
    <scope>NUCLEOTIDE SEQUENCE [LARGE SCALE GENOMIC DNA]</scope>
    <source>
        <strain evidence="8 9">CBS 117625</strain>
    </source>
</reference>
<dbReference type="RefSeq" id="XP_031916284.1">
    <property type="nucleotide sequence ID" value="XM_032059245.1"/>
</dbReference>
<evidence type="ECO:0000256" key="6">
    <source>
        <dbReference type="SAM" id="MobiDB-lite"/>
    </source>
</evidence>
<protein>
    <submittedName>
        <fullName evidence="8">Fungal-specific transcription factor domain-containing protein</fullName>
    </submittedName>
</protein>
<dbReference type="OrthoDB" id="3266505at2759"/>
<dbReference type="CDD" id="cd12148">
    <property type="entry name" value="fungal_TF_MHR"/>
    <property type="match status" value="1"/>
</dbReference>
<gene>
    <name evidence="8" type="ORF">BDV38DRAFT_280215</name>
</gene>
<evidence type="ECO:0000256" key="4">
    <source>
        <dbReference type="ARBA" id="ARBA00023163"/>
    </source>
</evidence>
<evidence type="ECO:0000256" key="5">
    <source>
        <dbReference type="ARBA" id="ARBA00023242"/>
    </source>
</evidence>
<keyword evidence="3" id="KW-0238">DNA-binding</keyword>
<dbReference type="PANTHER" id="PTHR46910">
    <property type="entry name" value="TRANSCRIPTION FACTOR PDR1"/>
    <property type="match status" value="1"/>
</dbReference>
<feature type="compositionally biased region" description="Polar residues" evidence="6">
    <location>
        <begin position="180"/>
        <end position="193"/>
    </location>
</feature>
<dbReference type="Pfam" id="PF04082">
    <property type="entry name" value="Fungal_trans"/>
    <property type="match status" value="1"/>
</dbReference>
<feature type="domain" description="Xylanolytic transcriptional activator regulatory" evidence="7">
    <location>
        <begin position="347"/>
        <end position="428"/>
    </location>
</feature>
<accession>A0A5N6T1R0</accession>
<evidence type="ECO:0000256" key="1">
    <source>
        <dbReference type="ARBA" id="ARBA00022723"/>
    </source>
</evidence>
<keyword evidence="2" id="KW-0805">Transcription regulation</keyword>
<feature type="region of interest" description="Disordered" evidence="6">
    <location>
        <begin position="751"/>
        <end position="771"/>
    </location>
</feature>
<dbReference type="Proteomes" id="UP000325672">
    <property type="component" value="Unassembled WGS sequence"/>
</dbReference>
<organism evidence="8 9">
    <name type="scientific">Aspergillus pseudotamarii</name>
    <dbReference type="NCBI Taxonomy" id="132259"/>
    <lineage>
        <taxon>Eukaryota</taxon>
        <taxon>Fungi</taxon>
        <taxon>Dikarya</taxon>
        <taxon>Ascomycota</taxon>
        <taxon>Pezizomycotina</taxon>
        <taxon>Eurotiomycetes</taxon>
        <taxon>Eurotiomycetidae</taxon>
        <taxon>Eurotiales</taxon>
        <taxon>Aspergillaceae</taxon>
        <taxon>Aspergillus</taxon>
        <taxon>Aspergillus subgen. Circumdati</taxon>
    </lineage>
</organism>
<dbReference type="GO" id="GO:0009893">
    <property type="term" value="P:positive regulation of metabolic process"/>
    <property type="evidence" value="ECO:0007669"/>
    <property type="project" value="UniProtKB-ARBA"/>
</dbReference>
<evidence type="ECO:0000256" key="2">
    <source>
        <dbReference type="ARBA" id="ARBA00023015"/>
    </source>
</evidence>